<evidence type="ECO:0000256" key="2">
    <source>
        <dbReference type="SAM" id="Phobius"/>
    </source>
</evidence>
<accession>A0ABD0VIM2</accession>
<feature type="compositionally biased region" description="Basic and acidic residues" evidence="1">
    <location>
        <begin position="36"/>
        <end position="66"/>
    </location>
</feature>
<dbReference type="PANTHER" id="PTHR38396:SF1">
    <property type="entry name" value="TRANSMEMBRANE PROTEIN"/>
    <property type="match status" value="1"/>
</dbReference>
<keyword evidence="2" id="KW-0472">Membrane</keyword>
<keyword evidence="2" id="KW-0812">Transmembrane</keyword>
<proteinExistence type="predicted"/>
<dbReference type="PANTHER" id="PTHR38396">
    <property type="entry name" value="TRANSMEMBRANE PROTEIN"/>
    <property type="match status" value="1"/>
</dbReference>
<protein>
    <submittedName>
        <fullName evidence="3">Uncharacterized protein</fullName>
    </submittedName>
</protein>
<dbReference type="AlphaFoldDB" id="A0ABD0VIM2"/>
<reference evidence="3 4" key="1">
    <citation type="journal article" date="2024" name="Plant Biotechnol. J.">
        <title>Dendrobium thyrsiflorum genome and its molecular insights into genes involved in important horticultural traits.</title>
        <authorList>
            <person name="Chen B."/>
            <person name="Wang J.Y."/>
            <person name="Zheng P.J."/>
            <person name="Li K.L."/>
            <person name="Liang Y.M."/>
            <person name="Chen X.F."/>
            <person name="Zhang C."/>
            <person name="Zhao X."/>
            <person name="He X."/>
            <person name="Zhang G.Q."/>
            <person name="Liu Z.J."/>
            <person name="Xu Q."/>
        </authorList>
    </citation>
    <scope>NUCLEOTIDE SEQUENCE [LARGE SCALE GENOMIC DNA]</scope>
    <source>
        <strain evidence="3">GZMU011</strain>
    </source>
</reference>
<dbReference type="Proteomes" id="UP001552299">
    <property type="component" value="Unassembled WGS sequence"/>
</dbReference>
<evidence type="ECO:0000313" key="3">
    <source>
        <dbReference type="EMBL" id="KAL0924992.1"/>
    </source>
</evidence>
<evidence type="ECO:0000256" key="1">
    <source>
        <dbReference type="SAM" id="MobiDB-lite"/>
    </source>
</evidence>
<keyword evidence="4" id="KW-1185">Reference proteome</keyword>
<feature type="transmembrane region" description="Helical" evidence="2">
    <location>
        <begin position="6"/>
        <end position="28"/>
    </location>
</feature>
<comment type="caution">
    <text evidence="3">The sequence shown here is derived from an EMBL/GenBank/DDBJ whole genome shotgun (WGS) entry which is preliminary data.</text>
</comment>
<gene>
    <name evidence="3" type="ORF">M5K25_003294</name>
</gene>
<feature type="region of interest" description="Disordered" evidence="1">
    <location>
        <begin position="30"/>
        <end position="76"/>
    </location>
</feature>
<evidence type="ECO:0000313" key="4">
    <source>
        <dbReference type="Proteomes" id="UP001552299"/>
    </source>
</evidence>
<name>A0ABD0VIM2_DENTH</name>
<keyword evidence="2" id="KW-1133">Transmembrane helix</keyword>
<organism evidence="3 4">
    <name type="scientific">Dendrobium thyrsiflorum</name>
    <name type="common">Pinecone-like raceme dendrobium</name>
    <name type="synonym">Orchid</name>
    <dbReference type="NCBI Taxonomy" id="117978"/>
    <lineage>
        <taxon>Eukaryota</taxon>
        <taxon>Viridiplantae</taxon>
        <taxon>Streptophyta</taxon>
        <taxon>Embryophyta</taxon>
        <taxon>Tracheophyta</taxon>
        <taxon>Spermatophyta</taxon>
        <taxon>Magnoliopsida</taxon>
        <taxon>Liliopsida</taxon>
        <taxon>Asparagales</taxon>
        <taxon>Orchidaceae</taxon>
        <taxon>Epidendroideae</taxon>
        <taxon>Malaxideae</taxon>
        <taxon>Dendrobiinae</taxon>
        <taxon>Dendrobium</taxon>
    </lineage>
</organism>
<sequence>MPHRGYVLIFIFWALLAIITPTLILWSATSRNNSASKEEESRRMVSRKMLDSIEKGQRNNETEGERMAGAPAPAPALVKGNENFEIIRI</sequence>
<dbReference type="EMBL" id="JANQDX010000004">
    <property type="protein sequence ID" value="KAL0924992.1"/>
    <property type="molecule type" value="Genomic_DNA"/>
</dbReference>